<protein>
    <recommendedName>
        <fullName evidence="1">Thoeris anti-defense 2-like domain-containing protein</fullName>
    </recommendedName>
</protein>
<gene>
    <name evidence="2" type="ORF">F969_00043</name>
</gene>
<dbReference type="EMBL" id="APPE01000006">
    <property type="protein sequence ID" value="ENV00957.1"/>
    <property type="molecule type" value="Genomic_DNA"/>
</dbReference>
<organism evidence="2 3">
    <name type="scientific">Acinetobacter variabilis</name>
    <dbReference type="NCBI Taxonomy" id="70346"/>
    <lineage>
        <taxon>Bacteria</taxon>
        <taxon>Pseudomonadati</taxon>
        <taxon>Pseudomonadota</taxon>
        <taxon>Gammaproteobacteria</taxon>
        <taxon>Moraxellales</taxon>
        <taxon>Moraxellaceae</taxon>
        <taxon>Acinetobacter</taxon>
    </lineage>
</organism>
<evidence type="ECO:0000259" key="1">
    <source>
        <dbReference type="Pfam" id="PF11195"/>
    </source>
</evidence>
<name>N8VM25_9GAMM</name>
<sequence>MNDQMAKLKLLQQIPLCRFVKDLDWAFTDSAIGRTYHIHLVLQDDSILKLQAHSSDDLIRKANLDLEQYAEKQGWIEPTPVDVLQREEVKNYIIGTSKDFDSSAQVHFVRLTLQDGAISSGMHPNPMIAEKKATIAAIEYSIKKGWIEKVSPYFSFSKALELLKQDQKITRKGWNGKDQWIAINGYKPHVVSEYQFWSKHNAEYAKDNGGTAEVLPCITLKNAQGQIVMGWIPSTGDLLAEDWMIAQ</sequence>
<dbReference type="Proteomes" id="UP000013070">
    <property type="component" value="Unassembled WGS sequence"/>
</dbReference>
<comment type="caution">
    <text evidence="2">The sequence shown here is derived from an EMBL/GenBank/DDBJ whole genome shotgun (WGS) entry which is preliminary data.</text>
</comment>
<accession>N8VM25</accession>
<dbReference type="AlphaFoldDB" id="N8VM25"/>
<evidence type="ECO:0000313" key="3">
    <source>
        <dbReference type="Proteomes" id="UP000013070"/>
    </source>
</evidence>
<reference evidence="2 3" key="1">
    <citation type="submission" date="2013-02" db="EMBL/GenBank/DDBJ databases">
        <title>The Genome Sequence of Acinetobacter sp. NIPH 899.</title>
        <authorList>
            <consortium name="The Broad Institute Genome Sequencing Platform"/>
            <consortium name="The Broad Institute Genome Sequencing Center for Infectious Disease"/>
            <person name="Cerqueira G."/>
            <person name="Feldgarden M."/>
            <person name="Courvalin P."/>
            <person name="Perichon B."/>
            <person name="Grillot-Courvalin C."/>
            <person name="Clermont D."/>
            <person name="Rocha E."/>
            <person name="Yoon E.-J."/>
            <person name="Nemec A."/>
            <person name="Walker B."/>
            <person name="Young S.K."/>
            <person name="Zeng Q."/>
            <person name="Gargeya S."/>
            <person name="Fitzgerald M."/>
            <person name="Haas B."/>
            <person name="Abouelleil A."/>
            <person name="Alvarado L."/>
            <person name="Arachchi H.M."/>
            <person name="Berlin A.M."/>
            <person name="Chapman S.B."/>
            <person name="Dewar J."/>
            <person name="Goldberg J."/>
            <person name="Griggs A."/>
            <person name="Gujja S."/>
            <person name="Hansen M."/>
            <person name="Howarth C."/>
            <person name="Imamovic A."/>
            <person name="Larimer J."/>
            <person name="McCowan C."/>
            <person name="Murphy C."/>
            <person name="Neiman D."/>
            <person name="Pearson M."/>
            <person name="Priest M."/>
            <person name="Roberts A."/>
            <person name="Saif S."/>
            <person name="Shea T."/>
            <person name="Sisk P."/>
            <person name="Sykes S."/>
            <person name="Wortman J."/>
            <person name="Nusbaum C."/>
            <person name="Birren B."/>
        </authorList>
    </citation>
    <scope>NUCLEOTIDE SEQUENCE [LARGE SCALE GENOMIC DNA]</scope>
    <source>
        <strain evidence="2 3">NIPH 899</strain>
    </source>
</reference>
<dbReference type="eggNOG" id="ENOG50319K5">
    <property type="taxonomic scope" value="Bacteria"/>
</dbReference>
<dbReference type="RefSeq" id="WP_004787901.1">
    <property type="nucleotide sequence ID" value="NZ_KB849413.1"/>
</dbReference>
<dbReference type="Pfam" id="PF11195">
    <property type="entry name" value="Tad2-like"/>
    <property type="match status" value="1"/>
</dbReference>
<proteinExistence type="predicted"/>
<keyword evidence="3" id="KW-1185">Reference proteome</keyword>
<feature type="domain" description="Thoeris anti-defense 2-like" evidence="1">
    <location>
        <begin position="155"/>
        <end position="245"/>
    </location>
</feature>
<evidence type="ECO:0000313" key="2">
    <source>
        <dbReference type="EMBL" id="ENV00957.1"/>
    </source>
</evidence>
<dbReference type="HOGENOM" id="CLU_1122712_0_0_6"/>
<dbReference type="PATRIC" id="fig|1217710.3.peg.38"/>
<dbReference type="InterPro" id="IPR021361">
    <property type="entry name" value="Tad2-like_dom"/>
</dbReference>